<keyword evidence="4 7" id="KW-0547">Nucleotide-binding</keyword>
<dbReference type="AlphaFoldDB" id="A0A1Z5JHA1"/>
<dbReference type="PROSITE" id="PS50011">
    <property type="entry name" value="PROTEIN_KINASE_DOM"/>
    <property type="match status" value="1"/>
</dbReference>
<dbReference type="Pfam" id="PF00069">
    <property type="entry name" value="Pkinase"/>
    <property type="match status" value="1"/>
</dbReference>
<reference evidence="10 11" key="1">
    <citation type="journal article" date="2015" name="Plant Cell">
        <title>Oil accumulation by the oleaginous diatom Fistulifera solaris as revealed by the genome and transcriptome.</title>
        <authorList>
            <person name="Tanaka T."/>
            <person name="Maeda Y."/>
            <person name="Veluchamy A."/>
            <person name="Tanaka M."/>
            <person name="Abida H."/>
            <person name="Marechal E."/>
            <person name="Bowler C."/>
            <person name="Muto M."/>
            <person name="Sunaga Y."/>
            <person name="Tanaka M."/>
            <person name="Yoshino T."/>
            <person name="Taniguchi T."/>
            <person name="Fukuda Y."/>
            <person name="Nemoto M."/>
            <person name="Matsumoto M."/>
            <person name="Wong P.S."/>
            <person name="Aburatani S."/>
            <person name="Fujibuchi W."/>
        </authorList>
    </citation>
    <scope>NUCLEOTIDE SEQUENCE [LARGE SCALE GENOMIC DNA]</scope>
    <source>
        <strain evidence="10 11">JPCC DA0580</strain>
    </source>
</reference>
<evidence type="ECO:0000313" key="10">
    <source>
        <dbReference type="EMBL" id="GAX13272.1"/>
    </source>
</evidence>
<keyword evidence="11" id="KW-1185">Reference proteome</keyword>
<dbReference type="FunFam" id="3.30.200.20:FF:000091">
    <property type="entry name" value="Serine/threonine-protein kinase PLK"/>
    <property type="match status" value="1"/>
</dbReference>
<dbReference type="SMART" id="SM00220">
    <property type="entry name" value="S_TKc"/>
    <property type="match status" value="1"/>
</dbReference>
<evidence type="ECO:0000256" key="4">
    <source>
        <dbReference type="ARBA" id="ARBA00022741"/>
    </source>
</evidence>
<evidence type="ECO:0000256" key="5">
    <source>
        <dbReference type="ARBA" id="ARBA00022777"/>
    </source>
</evidence>
<evidence type="ECO:0000256" key="2">
    <source>
        <dbReference type="ARBA" id="ARBA00022679"/>
    </source>
</evidence>
<keyword evidence="5 10" id="KW-0418">Kinase</keyword>
<comment type="caution">
    <text evidence="10">The sequence shown here is derived from an EMBL/GenBank/DDBJ whole genome shotgun (WGS) entry which is preliminary data.</text>
</comment>
<name>A0A1Z5JHA1_FISSO</name>
<proteinExistence type="predicted"/>
<feature type="binding site" evidence="7">
    <location>
        <position position="183"/>
    </location>
    <ligand>
        <name>ATP</name>
        <dbReference type="ChEBI" id="CHEBI:30616"/>
    </ligand>
</feature>
<keyword evidence="3" id="KW-0677">Repeat</keyword>
<dbReference type="GO" id="GO:0005634">
    <property type="term" value="C:nucleus"/>
    <property type="evidence" value="ECO:0007669"/>
    <property type="project" value="TreeGrafter"/>
</dbReference>
<evidence type="ECO:0000256" key="8">
    <source>
        <dbReference type="SAM" id="MobiDB-lite"/>
    </source>
</evidence>
<dbReference type="InParanoid" id="A0A1Z5JHA1"/>
<gene>
    <name evidence="10" type="ORF">FisN_17Hh212</name>
</gene>
<dbReference type="PROSITE" id="PS00108">
    <property type="entry name" value="PROTEIN_KINASE_ST"/>
    <property type="match status" value="1"/>
</dbReference>
<feature type="region of interest" description="Disordered" evidence="8">
    <location>
        <begin position="447"/>
        <end position="536"/>
    </location>
</feature>
<sequence>MSTALEIIDTIPPFRDSRSDSNKFPQTVYGSRSMVNASSQNRSNAQNQAMVMSGTYASASSNAEEYSSSSQAYPLVISQGDVSSRGTRSTVEARNDTGSGFRNTVSSSLLRASEKTASSRAATSDDGSQDIMIEEKRRCPDGEGHTIHQYLRGRMLGKGGFAKVYLCTAMDTGKQYAVKVVGKSNLVKARARQKLQTEIKVHRTLKHRHICQYKHYFEDRSNCYILLELCHNQSLNEMIKRRKRLTEPEAAYFLSHLLDSVKFMHDNSVIHRDLKLGNLFLDRDMELKVGDFGLATRVEDRDEKRKTICGTPNYIAPEIIQGDKSKRGHSFEVDVWSIGVILYTMLVGKPPYEAKDVKATYQRILANEYSFPAALELSESVKDLIRSILQSDPKDRPSLETIMAHPFLSDNPLPQYLPSSLLHRVPVWQENEFGILVCEGDATSATSSKASLPRFTSRHPFGARHPNMPRSTTSSFKPLKGDREGDSNRNMNTMLVPAKGMSSKKAAVSSEFQIYDESEPSETNRKLLHLQSPLQR</sequence>
<dbReference type="InterPro" id="IPR008271">
    <property type="entry name" value="Ser/Thr_kinase_AS"/>
</dbReference>
<evidence type="ECO:0000256" key="6">
    <source>
        <dbReference type="ARBA" id="ARBA00022840"/>
    </source>
</evidence>
<evidence type="ECO:0000256" key="1">
    <source>
        <dbReference type="ARBA" id="ARBA00022527"/>
    </source>
</evidence>
<evidence type="ECO:0000256" key="3">
    <source>
        <dbReference type="ARBA" id="ARBA00022737"/>
    </source>
</evidence>
<dbReference type="OrthoDB" id="408964at2759"/>
<feature type="region of interest" description="Disordered" evidence="8">
    <location>
        <begin position="80"/>
        <end position="130"/>
    </location>
</feature>
<dbReference type="EC" id="2.7.11.21" evidence="10"/>
<dbReference type="CDD" id="cd14099">
    <property type="entry name" value="STKc_PLK"/>
    <property type="match status" value="1"/>
</dbReference>
<dbReference type="GO" id="GO:0005524">
    <property type="term" value="F:ATP binding"/>
    <property type="evidence" value="ECO:0007669"/>
    <property type="project" value="UniProtKB-UniRule"/>
</dbReference>
<dbReference type="SUPFAM" id="SSF56112">
    <property type="entry name" value="Protein kinase-like (PK-like)"/>
    <property type="match status" value="1"/>
</dbReference>
<dbReference type="PROSITE" id="PS00107">
    <property type="entry name" value="PROTEIN_KINASE_ATP"/>
    <property type="match status" value="1"/>
</dbReference>
<evidence type="ECO:0000256" key="7">
    <source>
        <dbReference type="PROSITE-ProRule" id="PRU10141"/>
    </source>
</evidence>
<dbReference type="InterPro" id="IPR000719">
    <property type="entry name" value="Prot_kinase_dom"/>
</dbReference>
<feature type="domain" description="Protein kinase" evidence="9">
    <location>
        <begin position="150"/>
        <end position="408"/>
    </location>
</feature>
<dbReference type="FunFam" id="1.10.510.10:FF:000571">
    <property type="entry name" value="Maternal embryonic leucine zipper kinase"/>
    <property type="match status" value="1"/>
</dbReference>
<feature type="compositionally biased region" description="Polar residues" evidence="8">
    <location>
        <begin position="80"/>
        <end position="126"/>
    </location>
</feature>
<dbReference type="PANTHER" id="PTHR24345">
    <property type="entry name" value="SERINE/THREONINE-PROTEIN KINASE PLK"/>
    <property type="match status" value="1"/>
</dbReference>
<dbReference type="InterPro" id="IPR017441">
    <property type="entry name" value="Protein_kinase_ATP_BS"/>
</dbReference>
<keyword evidence="6 7" id="KW-0067">ATP-binding</keyword>
<dbReference type="PANTHER" id="PTHR24345:SF0">
    <property type="entry name" value="CELL CYCLE SERINE_THREONINE-PROTEIN KINASE CDC5_MSD2"/>
    <property type="match status" value="1"/>
</dbReference>
<organism evidence="10 11">
    <name type="scientific">Fistulifera solaris</name>
    <name type="common">Oleaginous diatom</name>
    <dbReference type="NCBI Taxonomy" id="1519565"/>
    <lineage>
        <taxon>Eukaryota</taxon>
        <taxon>Sar</taxon>
        <taxon>Stramenopiles</taxon>
        <taxon>Ochrophyta</taxon>
        <taxon>Bacillariophyta</taxon>
        <taxon>Bacillariophyceae</taxon>
        <taxon>Bacillariophycidae</taxon>
        <taxon>Naviculales</taxon>
        <taxon>Naviculaceae</taxon>
        <taxon>Fistulifera</taxon>
    </lineage>
</organism>
<dbReference type="GO" id="GO:0004674">
    <property type="term" value="F:protein serine/threonine kinase activity"/>
    <property type="evidence" value="ECO:0007669"/>
    <property type="project" value="UniProtKB-KW"/>
</dbReference>
<protein>
    <submittedName>
        <fullName evidence="10">Polo-like kinase 1</fullName>
        <ecNumber evidence="10">2.7.11.21</ecNumber>
    </submittedName>
</protein>
<evidence type="ECO:0000313" key="11">
    <source>
        <dbReference type="Proteomes" id="UP000198406"/>
    </source>
</evidence>
<dbReference type="EMBL" id="BDSP01000061">
    <property type="protein sequence ID" value="GAX13272.1"/>
    <property type="molecule type" value="Genomic_DNA"/>
</dbReference>
<dbReference type="Gene3D" id="1.10.510.10">
    <property type="entry name" value="Transferase(Phosphotransferase) domain 1"/>
    <property type="match status" value="1"/>
</dbReference>
<accession>A0A1Z5JHA1</accession>
<keyword evidence="1" id="KW-0723">Serine/threonine-protein kinase</keyword>
<evidence type="ECO:0000259" key="9">
    <source>
        <dbReference type="PROSITE" id="PS50011"/>
    </source>
</evidence>
<keyword evidence="2 10" id="KW-0808">Transferase</keyword>
<dbReference type="Proteomes" id="UP000198406">
    <property type="component" value="Unassembled WGS sequence"/>
</dbReference>
<dbReference type="InterPro" id="IPR011009">
    <property type="entry name" value="Kinase-like_dom_sf"/>
</dbReference>